<feature type="domain" description="Alpha-L-arabinofuranosidase C-terminal" evidence="7">
    <location>
        <begin position="668"/>
        <end position="839"/>
    </location>
</feature>
<evidence type="ECO:0000256" key="4">
    <source>
        <dbReference type="ARBA" id="ARBA00022729"/>
    </source>
</evidence>
<dbReference type="InterPro" id="IPR055133">
    <property type="entry name" value="BT_3657-like_N"/>
</dbReference>
<evidence type="ECO:0000256" key="3">
    <source>
        <dbReference type="ARBA" id="ARBA00012670"/>
    </source>
</evidence>
<dbReference type="Gene3D" id="2.60.120.260">
    <property type="entry name" value="Galactose-binding domain-like"/>
    <property type="match status" value="1"/>
</dbReference>
<proteinExistence type="inferred from homology"/>
<dbReference type="InterPro" id="IPR051563">
    <property type="entry name" value="Glycosyl_Hydrolase_51"/>
</dbReference>
<dbReference type="SUPFAM" id="SSF51445">
    <property type="entry name" value="(Trans)glycosidases"/>
    <property type="match status" value="1"/>
</dbReference>
<comment type="similarity">
    <text evidence="2">Belongs to the glycosyl hydrolase 51 family.</text>
</comment>
<dbReference type="SUPFAM" id="SSF75005">
    <property type="entry name" value="Arabinanase/levansucrase/invertase"/>
    <property type="match status" value="1"/>
</dbReference>
<dbReference type="InterPro" id="IPR023296">
    <property type="entry name" value="Glyco_hydro_beta-prop_sf"/>
</dbReference>
<comment type="catalytic activity">
    <reaction evidence="1">
        <text>Hydrolysis of terminal non-reducing alpha-L-arabinofuranoside residues in alpha-L-arabinosides.</text>
        <dbReference type="EC" id="3.2.1.55"/>
    </reaction>
</comment>
<dbReference type="EMBL" id="JAINUY010000001">
    <property type="protein sequence ID" value="MBZ4034053.1"/>
    <property type="molecule type" value="Genomic_DNA"/>
</dbReference>
<dbReference type="GO" id="GO:0046373">
    <property type="term" value="P:L-arabinose metabolic process"/>
    <property type="evidence" value="ECO:0007669"/>
    <property type="project" value="InterPro"/>
</dbReference>
<evidence type="ECO:0000256" key="5">
    <source>
        <dbReference type="ARBA" id="ARBA00022801"/>
    </source>
</evidence>
<accession>A0A9X1H7A8</accession>
<dbReference type="InterPro" id="IPR017853">
    <property type="entry name" value="GH"/>
</dbReference>
<keyword evidence="9" id="KW-1185">Reference proteome</keyword>
<evidence type="ECO:0000256" key="2">
    <source>
        <dbReference type="ARBA" id="ARBA00007186"/>
    </source>
</evidence>
<keyword evidence="4" id="KW-0732">Signal</keyword>
<reference evidence="8 9" key="1">
    <citation type="journal article" date="2023" name="Antonie Van Leeuwenhoek">
        <title>Flavobacterium potami sp. nov., a multi-metal resistance genes harbouring bacterium isolated from shallow river silt.</title>
        <authorList>
            <person name="Li S."/>
            <person name="Mao S."/>
            <person name="Mu W."/>
            <person name="Guo B."/>
            <person name="Li C."/>
            <person name="Zhu Q."/>
            <person name="Hou X."/>
            <person name="Zhao Y."/>
            <person name="Wei S."/>
            <person name="Liu H."/>
            <person name="Liu A."/>
        </authorList>
    </citation>
    <scope>NUCLEOTIDE SEQUENCE [LARGE SCALE GENOMIC DNA]</scope>
    <source>
        <strain evidence="8 9">17A</strain>
    </source>
</reference>
<evidence type="ECO:0000256" key="6">
    <source>
        <dbReference type="SAM" id="Phobius"/>
    </source>
</evidence>
<gene>
    <name evidence="8" type="ORF">K6T82_04700</name>
</gene>
<organism evidence="8 9">
    <name type="scientific">Flavobacterium potami</name>
    <dbReference type="NCBI Taxonomy" id="2872310"/>
    <lineage>
        <taxon>Bacteria</taxon>
        <taxon>Pseudomonadati</taxon>
        <taxon>Bacteroidota</taxon>
        <taxon>Flavobacteriia</taxon>
        <taxon>Flavobacteriales</taxon>
        <taxon>Flavobacteriaceae</taxon>
        <taxon>Flavobacterium</taxon>
    </lineage>
</organism>
<evidence type="ECO:0000259" key="7">
    <source>
        <dbReference type="SMART" id="SM00813"/>
    </source>
</evidence>
<feature type="transmembrane region" description="Helical" evidence="6">
    <location>
        <begin position="7"/>
        <end position="25"/>
    </location>
</feature>
<dbReference type="Pfam" id="PF22847">
    <property type="entry name" value="BT_3657-like_N"/>
    <property type="match status" value="1"/>
</dbReference>
<dbReference type="PANTHER" id="PTHR31776:SF26">
    <property type="entry name" value="SECRETED ARABINOSIDASE"/>
    <property type="match status" value="1"/>
</dbReference>
<evidence type="ECO:0000313" key="8">
    <source>
        <dbReference type="EMBL" id="MBZ4034053.1"/>
    </source>
</evidence>
<sequence length="848" mass="95393">MVFKNKPLNLISFFLFVFIIFGFGVKPKSENPDKVYLFAYSTLKNNGKNGLHFAWSTDQQNWFSIGPEFGFLKSDFGSWGPTGKSMSEPFLVQDKAGVFHCFWSVKDNVFAHSESKDLVNWGRQNYIQGMKNFVGKNQDKSVISNVQVDEKNGQYLVHFSESGKNYFSATRDFKSYSSSEIDATSLKLRKEIAINGEVFQGTLFKVDWSLVDNMIKKMESVKFRDKQNTTSPKSDSLLFVGLKPVKAEIAIHTEKAKKISNMLTGVFFEDINYAADGGLYGELIQNRDFEYSLHDKKGSDEKWNASMAWNGDFKIVKENPIHVNNPNYAIISKGSISNFGFDGIALKANDKYNFSVFAKGTKAVVRLKLASGETLAEAKFTPSTSWKKFDLILKVSKTVNDAHLEISTDGETAVDMVSLFPQKIFKNRKNGLRLDLAETIADMHPKFVRFPGGCVAHGDGLHNIYRWKNTIGPLESRIPMRNIWNYHQSMGLGYFEYFQFCEDLGAEAVPVLAAGVPCQNSSDGGSGQQFGIPIEEMDDYVQDVLDLIEYANGSVNTVWGKERAEAGHPKPFNLKYIGIGNEDLISDVFEERYKMIVKAVQQKYPEIIVIGTVGPFFEGTDYNEGWRIADELKLPIVDEHYYQSPGWFINNQNFYDSYDRAKSKVYLGEYASWGNKFYNALAEALYLTGVERNGDVVTMASYAPLLAREKHTQWNPDLIYFTGDEVKPTVNYFVQQLYGQNPGNHYVESTLRLSDNNDEVRKRVAVSVVSDEASGDLIIKLVNALPVAVTPAISLDHLAPTKNVTYTVLSGNPELTTARPVTQQLSVATALSKELPPYAFVVMRIKTK</sequence>
<dbReference type="InterPro" id="IPR055235">
    <property type="entry name" value="ASD1_cat"/>
</dbReference>
<keyword evidence="6" id="KW-1133">Transmembrane helix</keyword>
<dbReference type="Pfam" id="PF06964">
    <property type="entry name" value="Alpha-L-AF_C"/>
    <property type="match status" value="1"/>
</dbReference>
<evidence type="ECO:0000256" key="1">
    <source>
        <dbReference type="ARBA" id="ARBA00001462"/>
    </source>
</evidence>
<keyword evidence="5" id="KW-0378">Hydrolase</keyword>
<dbReference type="PANTHER" id="PTHR31776">
    <property type="entry name" value="ALPHA-L-ARABINOFURANOSIDASE 1"/>
    <property type="match status" value="1"/>
</dbReference>
<dbReference type="EC" id="3.2.1.55" evidence="3"/>
<dbReference type="Proteomes" id="UP001139366">
    <property type="component" value="Unassembled WGS sequence"/>
</dbReference>
<keyword evidence="6" id="KW-0812">Transmembrane</keyword>
<dbReference type="SMART" id="SM00813">
    <property type="entry name" value="Alpha-L-AF_C"/>
    <property type="match status" value="1"/>
</dbReference>
<dbReference type="InterPro" id="IPR010720">
    <property type="entry name" value="Alpha-L-AF_C"/>
</dbReference>
<protein>
    <recommendedName>
        <fullName evidence="3">non-reducing end alpha-L-arabinofuranosidase</fullName>
        <ecNumber evidence="3">3.2.1.55</ecNumber>
    </recommendedName>
</protein>
<name>A0A9X1H7A8_9FLAO</name>
<comment type="caution">
    <text evidence="8">The sequence shown here is derived from an EMBL/GenBank/DDBJ whole genome shotgun (WGS) entry which is preliminary data.</text>
</comment>
<dbReference type="GO" id="GO:0046556">
    <property type="term" value="F:alpha-L-arabinofuranosidase activity"/>
    <property type="evidence" value="ECO:0007669"/>
    <property type="project" value="UniProtKB-EC"/>
</dbReference>
<dbReference type="Pfam" id="PF22848">
    <property type="entry name" value="ASD1_dom"/>
    <property type="match status" value="1"/>
</dbReference>
<dbReference type="AlphaFoldDB" id="A0A9X1H7A8"/>
<keyword evidence="6" id="KW-0472">Membrane</keyword>
<evidence type="ECO:0000313" key="9">
    <source>
        <dbReference type="Proteomes" id="UP001139366"/>
    </source>
</evidence>
<dbReference type="Gene3D" id="3.20.20.80">
    <property type="entry name" value="Glycosidases"/>
    <property type="match status" value="1"/>
</dbReference>